<sequence>MLAINRRNEFNPERPDIMWCININYIQTKIRVELSGDNDELVPLKRKTIWKRIMKCPKLVDHRNLNIRNL</sequence>
<proteinExistence type="predicted"/>
<dbReference type="Proteomes" id="UP000693715">
    <property type="component" value="Chromosome"/>
</dbReference>
<accession>A0ABX8LWF6</accession>
<evidence type="ECO:0000313" key="2">
    <source>
        <dbReference type="Proteomes" id="UP000693715"/>
    </source>
</evidence>
<evidence type="ECO:0000313" key="1">
    <source>
        <dbReference type="EMBL" id="QXF32424.1"/>
    </source>
</evidence>
<dbReference type="EMBL" id="CP020335">
    <property type="protein sequence ID" value="QXF32424.1"/>
    <property type="molecule type" value="Genomic_DNA"/>
</dbReference>
<keyword evidence="2" id="KW-1185">Reference proteome</keyword>
<name>A0ABX8LWF6_9GAMM</name>
<reference evidence="1 2" key="1">
    <citation type="submission" date="2017-03" db="EMBL/GenBank/DDBJ databases">
        <title>Genome comparison of Photorhabdus luminescens strain 0813-124 phase variants.</title>
        <authorList>
            <person name="Chien C.-C."/>
            <person name="Chen W.-J."/>
            <person name="Shih M.-C."/>
            <person name="Hsieh F.-C."/>
        </authorList>
    </citation>
    <scope>NUCLEOTIDE SEQUENCE [LARGE SCALE GENOMIC DNA]</scope>
    <source>
        <strain evidence="1 2">0813-124 phase II</strain>
    </source>
</reference>
<gene>
    <name evidence="1" type="ORF">B0X70_04105</name>
</gene>
<organism evidence="1 2">
    <name type="scientific">Photorhabdus akhurstii</name>
    <dbReference type="NCBI Taxonomy" id="171438"/>
    <lineage>
        <taxon>Bacteria</taxon>
        <taxon>Pseudomonadati</taxon>
        <taxon>Pseudomonadota</taxon>
        <taxon>Gammaproteobacteria</taxon>
        <taxon>Enterobacterales</taxon>
        <taxon>Morganellaceae</taxon>
        <taxon>Photorhabdus</taxon>
    </lineage>
</organism>
<protein>
    <submittedName>
        <fullName evidence="1">Uncharacterized protein</fullName>
    </submittedName>
</protein>